<dbReference type="RefSeq" id="WP_344682118.1">
    <property type="nucleotide sequence ID" value="NZ_BAAAVT010000006.1"/>
</dbReference>
<dbReference type="InterPro" id="IPR016040">
    <property type="entry name" value="NAD(P)-bd_dom"/>
</dbReference>
<dbReference type="EMBL" id="BAAAVT010000006">
    <property type="protein sequence ID" value="GAA3059364.1"/>
    <property type="molecule type" value="Genomic_DNA"/>
</dbReference>
<dbReference type="Proteomes" id="UP001500236">
    <property type="component" value="Unassembled WGS sequence"/>
</dbReference>
<keyword evidence="3" id="KW-1185">Reference proteome</keyword>
<feature type="domain" description="NAD(P)-binding" evidence="1">
    <location>
        <begin position="8"/>
        <end position="120"/>
    </location>
</feature>
<dbReference type="Gene3D" id="3.40.50.720">
    <property type="entry name" value="NAD(P)-binding Rossmann-like Domain"/>
    <property type="match status" value="1"/>
</dbReference>
<dbReference type="InterPro" id="IPR021295">
    <property type="entry name" value="DUF2867"/>
</dbReference>
<proteinExistence type="predicted"/>
<reference evidence="3" key="1">
    <citation type="journal article" date="2019" name="Int. J. Syst. Evol. Microbiol.">
        <title>The Global Catalogue of Microorganisms (GCM) 10K type strain sequencing project: providing services to taxonomists for standard genome sequencing and annotation.</title>
        <authorList>
            <consortium name="The Broad Institute Genomics Platform"/>
            <consortium name="The Broad Institute Genome Sequencing Center for Infectious Disease"/>
            <person name="Wu L."/>
            <person name="Ma J."/>
        </authorList>
    </citation>
    <scope>NUCLEOTIDE SEQUENCE [LARGE SCALE GENOMIC DNA]</scope>
    <source>
        <strain evidence="3">JCM 14309</strain>
    </source>
</reference>
<dbReference type="SUPFAM" id="SSF55961">
    <property type="entry name" value="Bet v1-like"/>
    <property type="match status" value="1"/>
</dbReference>
<evidence type="ECO:0000313" key="2">
    <source>
        <dbReference type="EMBL" id="GAA3059364.1"/>
    </source>
</evidence>
<sequence length="493" mass="53925">MALIAVTGATGYIGGRLVPQLLAAGHTVRVLTRRAESLRDVPWRDEVEVVQGDLSEAEAARRLCADAEVVYFLVHSMTGGKDFAATDKRCAESVGEAAALARVRLVVYLSGLHPDGELSPHLRSRVEVGEILEASGVPTLTLQAGLVIGSGSASFEMIRHLTDVLPVMPSPRWVMNRIQPIAVRDALHYLTCAADVELTASRRCDIGGPDVHTYAELMKTYARAAGLREPTVLPLPVLTPWLAAQWVNLVTPIPRSLAIPLVQSLQHDCVVQERGIDELIPPPEAGLTRYRVAVDLALEKMTADRVETTWAAAHPLEAPSEPLPSDPEWSGRTVLRDERAVRTTASPQKVFAVVQGIGGEKGYFSLSKAWRLRGIADKLIGGVGLGRGRRSRETLQLGDVVDWWRVERLDPGSLLRLRAEMKVPGQAWLEFAVDADGDGGSRYTQRAIFFPSGLAGRLYWLALTPFHAVIFRTMAARLTAEAEARSRTERRET</sequence>
<dbReference type="PANTHER" id="PTHR48079:SF6">
    <property type="entry name" value="NAD(P)-BINDING DOMAIN-CONTAINING PROTEIN-RELATED"/>
    <property type="match status" value="1"/>
</dbReference>
<accession>A0ABP6LVI2</accession>
<dbReference type="InterPro" id="IPR051783">
    <property type="entry name" value="NAD(P)-dependent_oxidoreduct"/>
</dbReference>
<evidence type="ECO:0000259" key="1">
    <source>
        <dbReference type="Pfam" id="PF13460"/>
    </source>
</evidence>
<dbReference type="InterPro" id="IPR036291">
    <property type="entry name" value="NAD(P)-bd_dom_sf"/>
</dbReference>
<dbReference type="Pfam" id="PF11066">
    <property type="entry name" value="DUF2867"/>
    <property type="match status" value="1"/>
</dbReference>
<organism evidence="2 3">
    <name type="scientific">Nesterenkonia aethiopica</name>
    <dbReference type="NCBI Taxonomy" id="269144"/>
    <lineage>
        <taxon>Bacteria</taxon>
        <taxon>Bacillati</taxon>
        <taxon>Actinomycetota</taxon>
        <taxon>Actinomycetes</taxon>
        <taxon>Micrococcales</taxon>
        <taxon>Micrococcaceae</taxon>
        <taxon>Nesterenkonia</taxon>
    </lineage>
</organism>
<dbReference type="Pfam" id="PF13460">
    <property type="entry name" value="NAD_binding_10"/>
    <property type="match status" value="1"/>
</dbReference>
<dbReference type="PANTHER" id="PTHR48079">
    <property type="entry name" value="PROTEIN YEEZ"/>
    <property type="match status" value="1"/>
</dbReference>
<protein>
    <submittedName>
        <fullName evidence="2">SDR family oxidoreductase</fullName>
    </submittedName>
</protein>
<dbReference type="SUPFAM" id="SSF51735">
    <property type="entry name" value="NAD(P)-binding Rossmann-fold domains"/>
    <property type="match status" value="1"/>
</dbReference>
<evidence type="ECO:0000313" key="3">
    <source>
        <dbReference type="Proteomes" id="UP001500236"/>
    </source>
</evidence>
<name>A0ABP6LVI2_9MICC</name>
<gene>
    <name evidence="2" type="ORF">GCM10010529_11310</name>
</gene>
<comment type="caution">
    <text evidence="2">The sequence shown here is derived from an EMBL/GenBank/DDBJ whole genome shotgun (WGS) entry which is preliminary data.</text>
</comment>